<gene>
    <name evidence="1" type="ORF">O181_069140</name>
</gene>
<dbReference type="AlphaFoldDB" id="A0A9Q3ETW3"/>
<evidence type="ECO:0000313" key="2">
    <source>
        <dbReference type="Proteomes" id="UP000765509"/>
    </source>
</evidence>
<comment type="caution">
    <text evidence="1">The sequence shown here is derived from an EMBL/GenBank/DDBJ whole genome shotgun (WGS) entry which is preliminary data.</text>
</comment>
<proteinExistence type="predicted"/>
<accession>A0A9Q3ETW3</accession>
<keyword evidence="2" id="KW-1185">Reference proteome</keyword>
<reference evidence="1" key="1">
    <citation type="submission" date="2021-03" db="EMBL/GenBank/DDBJ databases">
        <title>Draft genome sequence of rust myrtle Austropuccinia psidii MF-1, a brazilian biotype.</title>
        <authorList>
            <person name="Quecine M.C."/>
            <person name="Pachon D.M.R."/>
            <person name="Bonatelli M.L."/>
            <person name="Correr F.H."/>
            <person name="Franceschini L.M."/>
            <person name="Leite T.F."/>
            <person name="Margarido G.R.A."/>
            <person name="Almeida C.A."/>
            <person name="Ferrarezi J.A."/>
            <person name="Labate C.A."/>
        </authorList>
    </citation>
    <scope>NUCLEOTIDE SEQUENCE</scope>
    <source>
        <strain evidence="1">MF-1</strain>
    </source>
</reference>
<name>A0A9Q3ETW3_9BASI</name>
<evidence type="ECO:0000313" key="1">
    <source>
        <dbReference type="EMBL" id="MBW0529425.1"/>
    </source>
</evidence>
<protein>
    <submittedName>
        <fullName evidence="1">Uncharacterized protein</fullName>
    </submittedName>
</protein>
<organism evidence="1 2">
    <name type="scientific">Austropuccinia psidii MF-1</name>
    <dbReference type="NCBI Taxonomy" id="1389203"/>
    <lineage>
        <taxon>Eukaryota</taxon>
        <taxon>Fungi</taxon>
        <taxon>Dikarya</taxon>
        <taxon>Basidiomycota</taxon>
        <taxon>Pucciniomycotina</taxon>
        <taxon>Pucciniomycetes</taxon>
        <taxon>Pucciniales</taxon>
        <taxon>Sphaerophragmiaceae</taxon>
        <taxon>Austropuccinia</taxon>
    </lineage>
</organism>
<dbReference type="EMBL" id="AVOT02035146">
    <property type="protein sequence ID" value="MBW0529425.1"/>
    <property type="molecule type" value="Genomic_DNA"/>
</dbReference>
<dbReference type="Proteomes" id="UP000765509">
    <property type="component" value="Unassembled WGS sequence"/>
</dbReference>
<sequence>MEPVPSAGGNPRSQAWFPDPRLAGCSASRQPASWLGWIEIAIASLEILDFLSPIRAILIISHLGYRAHPRRRHPFLARIIQS</sequence>